<dbReference type="STRING" id="2070753.A0A3A2Z2N9"/>
<dbReference type="OrthoDB" id="5101518at2759"/>
<dbReference type="AlphaFoldDB" id="A0A3A2Z2N9"/>
<dbReference type="Proteomes" id="UP000266188">
    <property type="component" value="Unassembled WGS sequence"/>
</dbReference>
<gene>
    <name evidence="2" type="ORF">PHISCL_10527</name>
</gene>
<proteinExistence type="predicted"/>
<feature type="coiled-coil region" evidence="1">
    <location>
        <begin position="25"/>
        <end position="52"/>
    </location>
</feature>
<evidence type="ECO:0000313" key="2">
    <source>
        <dbReference type="EMBL" id="RJE17136.1"/>
    </source>
</evidence>
<keyword evidence="1" id="KW-0175">Coiled coil</keyword>
<protein>
    <submittedName>
        <fullName evidence="2">Uncharacterized protein</fullName>
    </submittedName>
</protein>
<evidence type="ECO:0000256" key="1">
    <source>
        <dbReference type="SAM" id="Coils"/>
    </source>
</evidence>
<dbReference type="EMBL" id="MVGC01001550">
    <property type="protein sequence ID" value="RJE17136.1"/>
    <property type="molecule type" value="Genomic_DNA"/>
</dbReference>
<organism evidence="2 3">
    <name type="scientific">Aspergillus sclerotialis</name>
    <dbReference type="NCBI Taxonomy" id="2070753"/>
    <lineage>
        <taxon>Eukaryota</taxon>
        <taxon>Fungi</taxon>
        <taxon>Dikarya</taxon>
        <taxon>Ascomycota</taxon>
        <taxon>Pezizomycotina</taxon>
        <taxon>Eurotiomycetes</taxon>
        <taxon>Eurotiomycetidae</taxon>
        <taxon>Eurotiales</taxon>
        <taxon>Aspergillaceae</taxon>
        <taxon>Aspergillus</taxon>
        <taxon>Aspergillus subgen. Polypaecilum</taxon>
    </lineage>
</organism>
<feature type="non-terminal residue" evidence="2">
    <location>
        <position position="72"/>
    </location>
</feature>
<name>A0A3A2Z2N9_9EURO</name>
<comment type="caution">
    <text evidence="2">The sequence shown here is derived from an EMBL/GenBank/DDBJ whole genome shotgun (WGS) entry which is preliminary data.</text>
</comment>
<evidence type="ECO:0000313" key="3">
    <source>
        <dbReference type="Proteomes" id="UP000266188"/>
    </source>
</evidence>
<sequence length="72" mass="8715">MTPFFANYGREPEIERTPLEAMNRSQEAEVTAKQLKNLHEALRRDIEFMNERMKHYYNLKRQEAPQFKKGEK</sequence>
<accession>A0A3A2Z2N9</accession>
<keyword evidence="3" id="KW-1185">Reference proteome</keyword>
<reference evidence="3" key="1">
    <citation type="submission" date="2017-02" db="EMBL/GenBank/DDBJ databases">
        <authorList>
            <person name="Tafer H."/>
            <person name="Lopandic K."/>
        </authorList>
    </citation>
    <scope>NUCLEOTIDE SEQUENCE [LARGE SCALE GENOMIC DNA]</scope>
    <source>
        <strain evidence="3">CBS 366.77</strain>
    </source>
</reference>